<dbReference type="InterPro" id="IPR043137">
    <property type="entry name" value="GGT_ssub_C"/>
</dbReference>
<keyword evidence="13" id="KW-0732">Signal</keyword>
<keyword evidence="15" id="KW-1185">Reference proteome</keyword>
<dbReference type="GO" id="GO:0103068">
    <property type="term" value="F:leukotriene C4 gamma-glutamyl transferase activity"/>
    <property type="evidence" value="ECO:0007669"/>
    <property type="project" value="UniProtKB-EC"/>
</dbReference>
<evidence type="ECO:0000256" key="8">
    <source>
        <dbReference type="ARBA" id="ARBA00047417"/>
    </source>
</evidence>
<evidence type="ECO:0000313" key="14">
    <source>
        <dbReference type="EMBL" id="GEO89586.1"/>
    </source>
</evidence>
<keyword evidence="5 11" id="KW-0378">Hydrolase</keyword>
<keyword evidence="4 11" id="KW-0808">Transferase</keyword>
<dbReference type="RefSeq" id="WP_146827459.1">
    <property type="nucleotide sequence ID" value="NZ_BAAAYQ010000001.1"/>
</dbReference>
<feature type="binding site" evidence="10">
    <location>
        <position position="498"/>
    </location>
    <ligand>
        <name>L-glutamate</name>
        <dbReference type="ChEBI" id="CHEBI:29985"/>
    </ligand>
</feature>
<evidence type="ECO:0000256" key="1">
    <source>
        <dbReference type="ARBA" id="ARBA00001049"/>
    </source>
</evidence>
<comment type="catalytic activity">
    <reaction evidence="1 11">
        <text>an S-substituted glutathione + H2O = an S-substituted L-cysteinylglycine + L-glutamate</text>
        <dbReference type="Rhea" id="RHEA:59468"/>
        <dbReference type="ChEBI" id="CHEBI:15377"/>
        <dbReference type="ChEBI" id="CHEBI:29985"/>
        <dbReference type="ChEBI" id="CHEBI:90779"/>
        <dbReference type="ChEBI" id="CHEBI:143103"/>
        <dbReference type="EC" id="3.4.19.13"/>
    </reaction>
</comment>
<dbReference type="PANTHER" id="PTHR43199:SF1">
    <property type="entry name" value="GLUTATHIONE HYDROLASE PROENZYME"/>
    <property type="match status" value="1"/>
</dbReference>
<reference evidence="14 15" key="1">
    <citation type="submission" date="2019-07" db="EMBL/GenBank/DDBJ databases">
        <title>Whole genome shotgun sequence of Aeromicrobium flavum NBRC 107625.</title>
        <authorList>
            <person name="Hosoyama A."/>
            <person name="Uohara A."/>
            <person name="Ohji S."/>
            <person name="Ichikawa N."/>
        </authorList>
    </citation>
    <scope>NUCLEOTIDE SEQUENCE [LARGE SCALE GENOMIC DNA]</scope>
    <source>
        <strain evidence="14 15">NBRC 107625</strain>
    </source>
</reference>
<sequence length="607" mass="63336">MLVRRSIAALSALTLAAGAVALQSPAQARGDHHRPSPSGPTAYGSGGAVASVDRDASRVGLAVLKSGGNAADAAVATAAALGVTEPYSAGVGGGGYFVFRDGRTGKVTTIDGRETAPAGVTPTTFYDPATNQPRPFADLVSSGVSVGVPGTVATWAKATRLFGKRSLARNLAPARRLAARGFTVDQTFRSQTLDNAQRFAAFPDTAELFLPGGDAPAVGTRFRNPDLARTYALIARRGPQAFYRGALAEDIAQTVQNPPKAADTTLPVPPGSMSTRDLARYSVRLQKPTKVTYRGHEVYGMAPSSSGGIAVGEALNILENHRLGGGARTGQSLHLYLEASARAFADRNAYVGDPAFVDVPTRTLLSQGFADARDCTIDPQRASERPVAAGALDATGCATVAHEEPRDTENISTTHLSVVDRWGNAVAYTLTIEQTGGSGITVPGRGFLLNNELTDFNTVYNAADANRIEPGKRPRSSMSPTIVTRNGKVRFVVGSPGGATIITTVLQILINRIDLGMTLPQAVAAPRASQRNAATTPAEPAFIEQYADDLAPFGQRLVPSGDTFTSAAEIGAAATIEVDRRGRMIAAAEPQRRGGGTGLVVRPSKRP</sequence>
<feature type="chain" id="PRO_5022068810" description="Glutathione hydrolase proenzyme" evidence="13">
    <location>
        <begin position="29"/>
        <end position="607"/>
    </location>
</feature>
<feature type="region of interest" description="Disordered" evidence="12">
    <location>
        <begin position="25"/>
        <end position="49"/>
    </location>
</feature>
<evidence type="ECO:0000256" key="6">
    <source>
        <dbReference type="ARBA" id="ARBA00023145"/>
    </source>
</evidence>
<dbReference type="GO" id="GO:0006751">
    <property type="term" value="P:glutathione catabolic process"/>
    <property type="evidence" value="ECO:0007669"/>
    <property type="project" value="UniProtKB-UniRule"/>
</dbReference>
<evidence type="ECO:0000256" key="10">
    <source>
        <dbReference type="PIRSR" id="PIRSR600101-2"/>
    </source>
</evidence>
<evidence type="ECO:0000256" key="5">
    <source>
        <dbReference type="ARBA" id="ARBA00022801"/>
    </source>
</evidence>
<dbReference type="SUPFAM" id="SSF56235">
    <property type="entry name" value="N-terminal nucleophile aminohydrolases (Ntn hydrolases)"/>
    <property type="match status" value="1"/>
</dbReference>
<comment type="caution">
    <text evidence="14">The sequence shown here is derived from an EMBL/GenBank/DDBJ whole genome shotgun (WGS) entry which is preliminary data.</text>
</comment>
<dbReference type="AlphaFoldDB" id="A0A512HVW0"/>
<evidence type="ECO:0000256" key="7">
    <source>
        <dbReference type="ARBA" id="ARBA00023315"/>
    </source>
</evidence>
<dbReference type="Gene3D" id="1.10.246.130">
    <property type="match status" value="1"/>
</dbReference>
<protein>
    <recommendedName>
        <fullName evidence="11">Glutathione hydrolase proenzyme</fullName>
        <ecNumber evidence="11">2.3.2.2</ecNumber>
        <ecNumber evidence="11">3.4.19.13</ecNumber>
    </recommendedName>
    <component>
        <recommendedName>
            <fullName evidence="11">Glutathione hydrolase large chain</fullName>
        </recommendedName>
    </component>
    <component>
        <recommendedName>
            <fullName evidence="11">Glutathione hydrolase small chain</fullName>
        </recommendedName>
    </component>
</protein>
<dbReference type="InterPro" id="IPR029055">
    <property type="entry name" value="Ntn_hydrolases_N"/>
</dbReference>
<gene>
    <name evidence="14" type="ORF">AFL01nite_19130</name>
</gene>
<dbReference type="UniPathway" id="UPA00204"/>
<dbReference type="PRINTS" id="PR01210">
    <property type="entry name" value="GGTRANSPTASE"/>
</dbReference>
<comment type="subunit">
    <text evidence="11">This enzyme consists of two polypeptide chains, which are synthesized in precursor form from a single polypeptide.</text>
</comment>
<comment type="similarity">
    <text evidence="3 11">Belongs to the gamma-glutamyltransferase family.</text>
</comment>
<comment type="catalytic activity">
    <reaction evidence="2 11">
        <text>glutathione + H2O = L-cysteinylglycine + L-glutamate</text>
        <dbReference type="Rhea" id="RHEA:28807"/>
        <dbReference type="ChEBI" id="CHEBI:15377"/>
        <dbReference type="ChEBI" id="CHEBI:29985"/>
        <dbReference type="ChEBI" id="CHEBI:57925"/>
        <dbReference type="ChEBI" id="CHEBI:61694"/>
        <dbReference type="EC" id="3.4.19.13"/>
    </reaction>
</comment>
<dbReference type="EC" id="3.4.19.13" evidence="11"/>
<dbReference type="Pfam" id="PF01019">
    <property type="entry name" value="G_glu_transpept"/>
    <property type="match status" value="1"/>
</dbReference>
<evidence type="ECO:0000256" key="11">
    <source>
        <dbReference type="RuleBase" id="RU368036"/>
    </source>
</evidence>
<comment type="pathway">
    <text evidence="11">Sulfur metabolism; glutathione metabolism.</text>
</comment>
<dbReference type="Gene3D" id="3.60.20.40">
    <property type="match status" value="1"/>
</dbReference>
<dbReference type="InterPro" id="IPR051792">
    <property type="entry name" value="GGT_bact"/>
</dbReference>
<organism evidence="14 15">
    <name type="scientific">Aeromicrobium flavum</name>
    <dbReference type="NCBI Taxonomy" id="416568"/>
    <lineage>
        <taxon>Bacteria</taxon>
        <taxon>Bacillati</taxon>
        <taxon>Actinomycetota</taxon>
        <taxon>Actinomycetes</taxon>
        <taxon>Propionibacteriales</taxon>
        <taxon>Nocardioidaceae</taxon>
        <taxon>Aeromicrobium</taxon>
    </lineage>
</organism>
<dbReference type="OrthoDB" id="9781342at2"/>
<evidence type="ECO:0000313" key="15">
    <source>
        <dbReference type="Proteomes" id="UP000321769"/>
    </source>
</evidence>
<feature type="binding site" evidence="10">
    <location>
        <position position="455"/>
    </location>
    <ligand>
        <name>L-glutamate</name>
        <dbReference type="ChEBI" id="CHEBI:29985"/>
    </ligand>
</feature>
<proteinExistence type="inferred from homology"/>
<keyword evidence="11" id="KW-0317">Glutathione biosynthesis</keyword>
<comment type="PTM">
    <text evidence="11">Cleaved by autocatalysis into a large and a small subunit.</text>
</comment>
<keyword evidence="6 11" id="KW-0865">Zymogen</keyword>
<evidence type="ECO:0000256" key="3">
    <source>
        <dbReference type="ARBA" id="ARBA00009381"/>
    </source>
</evidence>
<feature type="binding site" evidence="10">
    <location>
        <begin position="476"/>
        <end position="477"/>
    </location>
    <ligand>
        <name>L-glutamate</name>
        <dbReference type="ChEBI" id="CHEBI:29985"/>
    </ligand>
</feature>
<evidence type="ECO:0000256" key="9">
    <source>
        <dbReference type="PIRSR" id="PIRSR600101-1"/>
    </source>
</evidence>
<dbReference type="NCBIfam" id="TIGR00066">
    <property type="entry name" value="g_glut_trans"/>
    <property type="match status" value="1"/>
</dbReference>
<feature type="active site" description="Nucleophile" evidence="9">
    <location>
        <position position="413"/>
    </location>
</feature>
<name>A0A512HVW0_9ACTN</name>
<evidence type="ECO:0000256" key="4">
    <source>
        <dbReference type="ARBA" id="ARBA00022679"/>
    </source>
</evidence>
<evidence type="ECO:0000256" key="13">
    <source>
        <dbReference type="SAM" id="SignalP"/>
    </source>
</evidence>
<dbReference type="EMBL" id="BJZQ01000008">
    <property type="protein sequence ID" value="GEO89586.1"/>
    <property type="molecule type" value="Genomic_DNA"/>
</dbReference>
<evidence type="ECO:0000256" key="2">
    <source>
        <dbReference type="ARBA" id="ARBA00001089"/>
    </source>
</evidence>
<feature type="binding site" evidence="10">
    <location>
        <position position="113"/>
    </location>
    <ligand>
        <name>L-glutamate</name>
        <dbReference type="ChEBI" id="CHEBI:29985"/>
    </ligand>
</feature>
<feature type="signal peptide" evidence="13">
    <location>
        <begin position="1"/>
        <end position="28"/>
    </location>
</feature>
<dbReference type="EC" id="2.3.2.2" evidence="11"/>
<dbReference type="InterPro" id="IPR043138">
    <property type="entry name" value="GGT_lsub"/>
</dbReference>
<keyword evidence="7 11" id="KW-0012">Acyltransferase</keyword>
<dbReference type="InterPro" id="IPR000101">
    <property type="entry name" value="GGT_peptidase"/>
</dbReference>
<dbReference type="PANTHER" id="PTHR43199">
    <property type="entry name" value="GLUTATHIONE HYDROLASE"/>
    <property type="match status" value="1"/>
</dbReference>
<comment type="catalytic activity">
    <reaction evidence="8 11">
        <text>an N-terminal (5-L-glutamyl)-[peptide] + an alpha-amino acid = 5-L-glutamyl amino acid + an N-terminal L-alpha-aminoacyl-[peptide]</text>
        <dbReference type="Rhea" id="RHEA:23904"/>
        <dbReference type="Rhea" id="RHEA-COMP:9780"/>
        <dbReference type="Rhea" id="RHEA-COMP:9795"/>
        <dbReference type="ChEBI" id="CHEBI:77644"/>
        <dbReference type="ChEBI" id="CHEBI:78597"/>
        <dbReference type="ChEBI" id="CHEBI:78599"/>
        <dbReference type="ChEBI" id="CHEBI:78608"/>
        <dbReference type="EC" id="2.3.2.2"/>
    </reaction>
</comment>
<accession>A0A512HVW0</accession>
<evidence type="ECO:0000256" key="12">
    <source>
        <dbReference type="SAM" id="MobiDB-lite"/>
    </source>
</evidence>
<dbReference type="GO" id="GO:0006750">
    <property type="term" value="P:glutathione biosynthetic process"/>
    <property type="evidence" value="ECO:0007669"/>
    <property type="project" value="UniProtKB-KW"/>
</dbReference>
<dbReference type="Proteomes" id="UP000321769">
    <property type="component" value="Unassembled WGS sequence"/>
</dbReference>
<dbReference type="GO" id="GO:0036374">
    <property type="term" value="F:glutathione hydrolase activity"/>
    <property type="evidence" value="ECO:0007669"/>
    <property type="project" value="UniProtKB-UniRule"/>
</dbReference>